<feature type="domain" description="MARVEL" evidence="7">
    <location>
        <begin position="26"/>
        <end position="169"/>
    </location>
</feature>
<keyword evidence="4 5" id="KW-0472">Membrane</keyword>
<dbReference type="Proteomes" id="UP000325440">
    <property type="component" value="Unassembled WGS sequence"/>
</dbReference>
<keyword evidence="2 5" id="KW-0812">Transmembrane</keyword>
<reference evidence="8 9" key="1">
    <citation type="submission" date="2019-08" db="EMBL/GenBank/DDBJ databases">
        <authorList>
            <person name="Alioto T."/>
            <person name="Alioto T."/>
            <person name="Gomez Garrido J."/>
        </authorList>
    </citation>
    <scope>NUCLEOTIDE SEQUENCE [LARGE SCALE GENOMIC DNA]</scope>
</reference>
<sequence length="172" mass="19396">MYMVSRPYVRSSSRCCIFCSCLNIQYFTTACGILKIIQLVLGSICQSIMLFYGTKYMPTFGTSYESFLTTVAGCLMTTSVISVSYLLSKNTEVLVRSTLFEIMFGIFASICYFSSSSLLTMAVYMLLFPIFMTVPFTSLFSSIILAYTIGFILSALYALDAYWAFKYYKGFP</sequence>
<feature type="transmembrane region" description="Helical" evidence="6">
    <location>
        <begin position="139"/>
        <end position="159"/>
    </location>
</feature>
<dbReference type="PROSITE" id="PS51257">
    <property type="entry name" value="PROKAR_LIPOPROTEIN"/>
    <property type="match status" value="1"/>
</dbReference>
<accession>A0A5E4MSJ8</accession>
<dbReference type="EMBL" id="CABPRJ010000992">
    <property type="protein sequence ID" value="VVC34365.1"/>
    <property type="molecule type" value="Genomic_DNA"/>
</dbReference>
<evidence type="ECO:0000256" key="5">
    <source>
        <dbReference type="PROSITE-ProRule" id="PRU00581"/>
    </source>
</evidence>
<dbReference type="OrthoDB" id="10044855at2759"/>
<evidence type="ECO:0000313" key="8">
    <source>
        <dbReference type="EMBL" id="VVC34365.1"/>
    </source>
</evidence>
<keyword evidence="3 6" id="KW-1133">Transmembrane helix</keyword>
<gene>
    <name evidence="8" type="ORF">CINCED_3A023420</name>
</gene>
<dbReference type="AlphaFoldDB" id="A0A5E4MSJ8"/>
<evidence type="ECO:0000313" key="9">
    <source>
        <dbReference type="Proteomes" id="UP000325440"/>
    </source>
</evidence>
<feature type="transmembrane region" description="Helical" evidence="6">
    <location>
        <begin position="99"/>
        <end position="127"/>
    </location>
</feature>
<feature type="transmembrane region" description="Helical" evidence="6">
    <location>
        <begin position="33"/>
        <end position="54"/>
    </location>
</feature>
<dbReference type="PROSITE" id="PS51225">
    <property type="entry name" value="MARVEL"/>
    <property type="match status" value="1"/>
</dbReference>
<protein>
    <submittedName>
        <fullName evidence="8">Marvel domain</fullName>
    </submittedName>
</protein>
<evidence type="ECO:0000256" key="2">
    <source>
        <dbReference type="ARBA" id="ARBA00022692"/>
    </source>
</evidence>
<dbReference type="GO" id="GO:0016020">
    <property type="term" value="C:membrane"/>
    <property type="evidence" value="ECO:0007669"/>
    <property type="project" value="UniProtKB-SubCell"/>
</dbReference>
<evidence type="ECO:0000256" key="1">
    <source>
        <dbReference type="ARBA" id="ARBA00004141"/>
    </source>
</evidence>
<evidence type="ECO:0000256" key="4">
    <source>
        <dbReference type="ARBA" id="ARBA00023136"/>
    </source>
</evidence>
<name>A0A5E4MSJ8_9HEMI</name>
<keyword evidence="9" id="KW-1185">Reference proteome</keyword>
<dbReference type="InterPro" id="IPR008253">
    <property type="entry name" value="Marvel"/>
</dbReference>
<evidence type="ECO:0000256" key="6">
    <source>
        <dbReference type="SAM" id="Phobius"/>
    </source>
</evidence>
<feature type="transmembrane region" description="Helical" evidence="6">
    <location>
        <begin position="66"/>
        <end position="87"/>
    </location>
</feature>
<proteinExistence type="predicted"/>
<evidence type="ECO:0000256" key="3">
    <source>
        <dbReference type="ARBA" id="ARBA00022989"/>
    </source>
</evidence>
<organism evidence="8 9">
    <name type="scientific">Cinara cedri</name>
    <dbReference type="NCBI Taxonomy" id="506608"/>
    <lineage>
        <taxon>Eukaryota</taxon>
        <taxon>Metazoa</taxon>
        <taxon>Ecdysozoa</taxon>
        <taxon>Arthropoda</taxon>
        <taxon>Hexapoda</taxon>
        <taxon>Insecta</taxon>
        <taxon>Pterygota</taxon>
        <taxon>Neoptera</taxon>
        <taxon>Paraneoptera</taxon>
        <taxon>Hemiptera</taxon>
        <taxon>Sternorrhyncha</taxon>
        <taxon>Aphidomorpha</taxon>
        <taxon>Aphidoidea</taxon>
        <taxon>Aphididae</taxon>
        <taxon>Lachninae</taxon>
        <taxon>Cinara</taxon>
    </lineage>
</organism>
<comment type="subcellular location">
    <subcellularLocation>
        <location evidence="1">Membrane</location>
        <topology evidence="1">Multi-pass membrane protein</topology>
    </subcellularLocation>
</comment>
<evidence type="ECO:0000259" key="7">
    <source>
        <dbReference type="PROSITE" id="PS51225"/>
    </source>
</evidence>